<feature type="domain" description="FecR N-terminal" evidence="3">
    <location>
        <begin position="2"/>
        <end position="41"/>
    </location>
</feature>
<evidence type="ECO:0000313" key="5">
    <source>
        <dbReference type="EMBL" id="AIS16465.1"/>
    </source>
</evidence>
<dbReference type="AlphaFoldDB" id="A0A089YS03"/>
<dbReference type="Pfam" id="PF16220">
    <property type="entry name" value="DUF4880"/>
    <property type="match status" value="1"/>
</dbReference>
<dbReference type="HOGENOM" id="CLU_050192_0_1_6"/>
<dbReference type="Gene3D" id="2.60.120.1440">
    <property type="match status" value="1"/>
</dbReference>
<gene>
    <name evidence="5" type="ORF">LT40_03235</name>
</gene>
<accession>A0A089YS03</accession>
<sequence>MEQAIDWLVALPCADAAQQRAFKAWLLADPEHAAALEQARAVWQGASVRDAAVTLQTRRTTTAWRRRWISLATAAVLVVGVLNFTHLPLRVQAAHLTQVGERQHLELQDGSKVLLNTESAFSSRVDSRQRQARLYEGEAFFEVPPSRQQPLQVQAGPVRADVLDSAFAVSYHDGQAQVRVQRGNVELSASHDEKVRLNAGDSIRIGPKGFGTRERLDPQKDLAWVQGRLIFENRPMGEVLAELRRYYPGWIINTDKKLEQVAVTGNYRLDNPLDVVRSLAQVTSAQVREFPALVILN</sequence>
<feature type="transmembrane region" description="Helical" evidence="1">
    <location>
        <begin position="68"/>
        <end position="89"/>
    </location>
</feature>
<dbReference type="EMBL" id="CP009533">
    <property type="protein sequence ID" value="AIS16465.1"/>
    <property type="molecule type" value="Genomic_DNA"/>
</dbReference>
<keyword evidence="1" id="KW-1133">Transmembrane helix</keyword>
<dbReference type="PANTHER" id="PTHR30273:SF2">
    <property type="entry name" value="PROTEIN FECR"/>
    <property type="match status" value="1"/>
</dbReference>
<dbReference type="GO" id="GO:0016989">
    <property type="term" value="F:sigma factor antagonist activity"/>
    <property type="evidence" value="ECO:0007669"/>
    <property type="project" value="TreeGrafter"/>
</dbReference>
<dbReference type="Proteomes" id="UP000029499">
    <property type="component" value="Chromosome"/>
</dbReference>
<dbReference type="eggNOG" id="COG3712">
    <property type="taxonomic scope" value="Bacteria"/>
</dbReference>
<dbReference type="InterPro" id="IPR032623">
    <property type="entry name" value="FecR_N"/>
</dbReference>
<keyword evidence="1" id="KW-0812">Transmembrane</keyword>
<keyword evidence="1" id="KW-0472">Membrane</keyword>
<dbReference type="InterPro" id="IPR032508">
    <property type="entry name" value="FecR_C"/>
</dbReference>
<proteinExistence type="predicted"/>
<evidence type="ECO:0000259" key="4">
    <source>
        <dbReference type="Pfam" id="PF16344"/>
    </source>
</evidence>
<reference evidence="5 6" key="1">
    <citation type="journal article" date="2015" name="J. Biotechnol.">
        <title>Complete genome sequence of Pseudomonas rhizosphaerae IH5T (=DSM 16299T), a phosphate-solubilizing rhizobacterium for bacterial biofertilizer.</title>
        <authorList>
            <person name="Kwak Y."/>
            <person name="Jung B.K."/>
            <person name="Shin J.H."/>
        </authorList>
    </citation>
    <scope>NUCLEOTIDE SEQUENCE [LARGE SCALE GENOMIC DNA]</scope>
    <source>
        <strain evidence="5">DSM 16299</strain>
    </source>
</reference>
<feature type="domain" description="FecR protein" evidence="2">
    <location>
        <begin position="96"/>
        <end position="186"/>
    </location>
</feature>
<dbReference type="Pfam" id="PF16344">
    <property type="entry name" value="FecR_C"/>
    <property type="match status" value="1"/>
</dbReference>
<dbReference type="OrthoDB" id="9798846at2"/>
<evidence type="ECO:0000313" key="6">
    <source>
        <dbReference type="Proteomes" id="UP000029499"/>
    </source>
</evidence>
<dbReference type="PANTHER" id="PTHR30273">
    <property type="entry name" value="PERIPLASMIC SIGNAL SENSOR AND SIGMA FACTOR ACTIVATOR FECR-RELATED"/>
    <property type="match status" value="1"/>
</dbReference>
<dbReference type="RefSeq" id="WP_043193267.1">
    <property type="nucleotide sequence ID" value="NZ_CP009533.1"/>
</dbReference>
<feature type="domain" description="Protein FecR C-terminal" evidence="4">
    <location>
        <begin position="228"/>
        <end position="276"/>
    </location>
</feature>
<dbReference type="KEGG" id="prh:LT40_03235"/>
<dbReference type="PIRSF" id="PIRSF018266">
    <property type="entry name" value="FecR"/>
    <property type="match status" value="1"/>
</dbReference>
<dbReference type="Gene3D" id="3.55.50.30">
    <property type="match status" value="1"/>
</dbReference>
<organism evidence="5 6">
    <name type="scientific">Pseudomonas rhizosphaerae</name>
    <dbReference type="NCBI Taxonomy" id="216142"/>
    <lineage>
        <taxon>Bacteria</taxon>
        <taxon>Pseudomonadati</taxon>
        <taxon>Pseudomonadota</taxon>
        <taxon>Gammaproteobacteria</taxon>
        <taxon>Pseudomonadales</taxon>
        <taxon>Pseudomonadaceae</taxon>
        <taxon>Pseudomonas</taxon>
    </lineage>
</organism>
<protein>
    <submittedName>
        <fullName evidence="5">Glycerol-3-phosphate ABC transporter substrate-binding protein</fullName>
    </submittedName>
</protein>
<name>A0A089YS03_9PSED</name>
<dbReference type="STRING" id="216142.LT40_03235"/>
<evidence type="ECO:0000259" key="3">
    <source>
        <dbReference type="Pfam" id="PF16220"/>
    </source>
</evidence>
<keyword evidence="6" id="KW-1185">Reference proteome</keyword>
<dbReference type="InterPro" id="IPR012373">
    <property type="entry name" value="Ferrdict_sens_TM"/>
</dbReference>
<evidence type="ECO:0000256" key="1">
    <source>
        <dbReference type="SAM" id="Phobius"/>
    </source>
</evidence>
<dbReference type="InterPro" id="IPR006860">
    <property type="entry name" value="FecR"/>
</dbReference>
<dbReference type="Pfam" id="PF04773">
    <property type="entry name" value="FecR"/>
    <property type="match status" value="1"/>
</dbReference>
<evidence type="ECO:0000259" key="2">
    <source>
        <dbReference type="Pfam" id="PF04773"/>
    </source>
</evidence>